<evidence type="ECO:0000313" key="3">
    <source>
        <dbReference type="Proteomes" id="UP000799536"/>
    </source>
</evidence>
<name>A0A9P4JWP1_9PLEO</name>
<reference evidence="2" key="1">
    <citation type="journal article" date="2020" name="Stud. Mycol.">
        <title>101 Dothideomycetes genomes: a test case for predicting lifestyles and emergence of pathogens.</title>
        <authorList>
            <person name="Haridas S."/>
            <person name="Albert R."/>
            <person name="Binder M."/>
            <person name="Bloem J."/>
            <person name="Labutti K."/>
            <person name="Salamov A."/>
            <person name="Andreopoulos B."/>
            <person name="Baker S."/>
            <person name="Barry K."/>
            <person name="Bills G."/>
            <person name="Bluhm B."/>
            <person name="Cannon C."/>
            <person name="Castanera R."/>
            <person name="Culley D."/>
            <person name="Daum C."/>
            <person name="Ezra D."/>
            <person name="Gonzalez J."/>
            <person name="Henrissat B."/>
            <person name="Kuo A."/>
            <person name="Liang C."/>
            <person name="Lipzen A."/>
            <person name="Lutzoni F."/>
            <person name="Magnuson J."/>
            <person name="Mondo S."/>
            <person name="Nolan M."/>
            <person name="Ohm R."/>
            <person name="Pangilinan J."/>
            <person name="Park H.-J."/>
            <person name="Ramirez L."/>
            <person name="Alfaro M."/>
            <person name="Sun H."/>
            <person name="Tritt A."/>
            <person name="Yoshinaga Y."/>
            <person name="Zwiers L.-H."/>
            <person name="Turgeon B."/>
            <person name="Goodwin S."/>
            <person name="Spatafora J."/>
            <person name="Crous P."/>
            <person name="Grigoriev I."/>
        </authorList>
    </citation>
    <scope>NUCLEOTIDE SEQUENCE</scope>
    <source>
        <strain evidence="2">ATCC 74209</strain>
    </source>
</reference>
<dbReference type="EMBL" id="ML993850">
    <property type="protein sequence ID" value="KAF2205736.1"/>
    <property type="molecule type" value="Genomic_DNA"/>
</dbReference>
<sequence>MASRRALLSLAVPLRASASSLLRPQFVKQSVQAVAPISARINGLKASGPVEVQRRGHAGFPSEKKSKVWEYDDVSCDISL</sequence>
<protein>
    <submittedName>
        <fullName evidence="2">Uncharacterized protein</fullName>
    </submittedName>
</protein>
<keyword evidence="1" id="KW-0732">Signal</keyword>
<feature type="chain" id="PRO_5040163942" evidence="1">
    <location>
        <begin position="19"/>
        <end position="80"/>
    </location>
</feature>
<dbReference type="AlphaFoldDB" id="A0A9P4JWP1"/>
<evidence type="ECO:0000256" key="1">
    <source>
        <dbReference type="SAM" id="SignalP"/>
    </source>
</evidence>
<dbReference type="Proteomes" id="UP000799536">
    <property type="component" value="Unassembled WGS sequence"/>
</dbReference>
<accession>A0A9P4JWP1</accession>
<comment type="caution">
    <text evidence="2">The sequence shown here is derived from an EMBL/GenBank/DDBJ whole genome shotgun (WGS) entry which is preliminary data.</text>
</comment>
<feature type="signal peptide" evidence="1">
    <location>
        <begin position="1"/>
        <end position="18"/>
    </location>
</feature>
<proteinExistence type="predicted"/>
<evidence type="ECO:0000313" key="2">
    <source>
        <dbReference type="EMBL" id="KAF2205736.1"/>
    </source>
</evidence>
<organism evidence="2 3">
    <name type="scientific">Delitschia confertaspora ATCC 74209</name>
    <dbReference type="NCBI Taxonomy" id="1513339"/>
    <lineage>
        <taxon>Eukaryota</taxon>
        <taxon>Fungi</taxon>
        <taxon>Dikarya</taxon>
        <taxon>Ascomycota</taxon>
        <taxon>Pezizomycotina</taxon>
        <taxon>Dothideomycetes</taxon>
        <taxon>Pleosporomycetidae</taxon>
        <taxon>Pleosporales</taxon>
        <taxon>Delitschiaceae</taxon>
        <taxon>Delitschia</taxon>
    </lineage>
</organism>
<keyword evidence="3" id="KW-1185">Reference proteome</keyword>
<gene>
    <name evidence="2" type="ORF">GQ43DRAFT_436754</name>
</gene>